<keyword evidence="5" id="KW-1185">Reference proteome</keyword>
<dbReference type="InterPro" id="IPR001119">
    <property type="entry name" value="SLH_dom"/>
</dbReference>
<feature type="domain" description="SLH" evidence="3">
    <location>
        <begin position="26"/>
        <end position="89"/>
    </location>
</feature>
<gene>
    <name evidence="4" type="ORF">MM59RIKEN_10300</name>
</gene>
<feature type="chain" id="PRO_5032305457" description="SLH domain-containing protein" evidence="2">
    <location>
        <begin position="26"/>
        <end position="653"/>
    </location>
</feature>
<keyword evidence="1" id="KW-0677">Repeat</keyword>
<dbReference type="EMBL" id="AP023420">
    <property type="protein sequence ID" value="BCK83711.1"/>
    <property type="molecule type" value="Genomic_DNA"/>
</dbReference>
<accession>A0A810QDG4</accession>
<sequence>MRKRLCAAVLAMVMTLGILTIPSGAADTTRFSDVSDRSTALAVETLRLMGVLDGYSDGTFRPNQQLTRAQFCKMAVYALGAENELGLYNTITVFPDVKPSHWAAGYINMAAKGKEIIAGYPDGRFYPDRTVTVGQAVTILLRLLGYKDDKIGGVWPDSYMAMASVAGLTEGMTVSGSAPLTRAQAARLFVNLLQADSAGEGGVEYTLSEETELLSVDGSTGQMKTTKETYTMAHPVASTSLVGAKGYVVSMNGKALTFLPLTSGNAGTASSAIVVYEDGSAAGFGALAGNNTYTIYKNGTLATVKDLRKHDVATYSSATNTIRVCDTRVTVYYEACTPNPSAPTKITVLGGTELSVLPSALDTLSKFKPGDQMTLLLTADGQVAGAVQSNGTNGARGNAVGVVSDSGTVQMFCGGTTVSLAGSADGAFNGQVVRISSTSSAGVSLSKLSGGLNGDLDVSGRKLGNRNLAENVMVFMDGSLINLSQLTSGSVPSGEITYARANWAGEVDLIVLRGSRDSTTIYGRVFWTVDDEDQDCIGVEYGNGDSGRTKAFHMRYNFQGGDYVAATINRGGTGFSSMVALNELANVSKSAWIEKSSVLVGGRSYTVPANVLCYNRDSNSWITLDAALDYADTANLYASSDGIIRVVEVRHSA</sequence>
<evidence type="ECO:0000259" key="3">
    <source>
        <dbReference type="PROSITE" id="PS51272"/>
    </source>
</evidence>
<keyword evidence="2" id="KW-0732">Signal</keyword>
<feature type="domain" description="SLH" evidence="3">
    <location>
        <begin position="90"/>
        <end position="154"/>
    </location>
</feature>
<reference evidence="4" key="1">
    <citation type="submission" date="2020-09" db="EMBL/GenBank/DDBJ databases">
        <title>New species isolated from human feces.</title>
        <authorList>
            <person name="Kitahara M."/>
            <person name="Shigeno Y."/>
            <person name="Shime M."/>
            <person name="Matsumoto Y."/>
            <person name="Nakamura S."/>
            <person name="Motooka D."/>
            <person name="Fukuoka S."/>
            <person name="Nishikawa H."/>
            <person name="Benno Y."/>
        </authorList>
    </citation>
    <scope>NUCLEOTIDE SEQUENCE</scope>
    <source>
        <strain evidence="4">MM59</strain>
    </source>
</reference>
<name>A0A810QDG4_9FIRM</name>
<evidence type="ECO:0000313" key="5">
    <source>
        <dbReference type="Proteomes" id="UP000679848"/>
    </source>
</evidence>
<dbReference type="RefSeq" id="WP_187028107.1">
    <property type="nucleotide sequence ID" value="NZ_AP023420.1"/>
</dbReference>
<dbReference type="InterPro" id="IPR051465">
    <property type="entry name" value="Cell_Envelope_Struct_Comp"/>
</dbReference>
<dbReference type="AlphaFoldDB" id="A0A810QDG4"/>
<dbReference type="Pfam" id="PF00395">
    <property type="entry name" value="SLH"/>
    <property type="match status" value="2"/>
</dbReference>
<organism evidence="4 5">
    <name type="scientific">Pusillibacter faecalis</name>
    <dbReference type="NCBI Taxonomy" id="2714358"/>
    <lineage>
        <taxon>Bacteria</taxon>
        <taxon>Bacillati</taxon>
        <taxon>Bacillota</taxon>
        <taxon>Clostridia</taxon>
        <taxon>Eubacteriales</taxon>
        <taxon>Oscillospiraceae</taxon>
        <taxon>Pusillibacter</taxon>
    </lineage>
</organism>
<evidence type="ECO:0000256" key="2">
    <source>
        <dbReference type="SAM" id="SignalP"/>
    </source>
</evidence>
<proteinExistence type="predicted"/>
<protein>
    <recommendedName>
        <fullName evidence="3">SLH domain-containing protein</fullName>
    </recommendedName>
</protein>
<feature type="signal peptide" evidence="2">
    <location>
        <begin position="1"/>
        <end position="25"/>
    </location>
</feature>
<dbReference type="Proteomes" id="UP000679848">
    <property type="component" value="Chromosome"/>
</dbReference>
<dbReference type="PROSITE" id="PS51272">
    <property type="entry name" value="SLH"/>
    <property type="match status" value="2"/>
</dbReference>
<dbReference type="KEGG" id="pfaa:MM59RIKEN_10300"/>
<evidence type="ECO:0000313" key="4">
    <source>
        <dbReference type="EMBL" id="BCK83711.1"/>
    </source>
</evidence>
<evidence type="ECO:0000256" key="1">
    <source>
        <dbReference type="ARBA" id="ARBA00022737"/>
    </source>
</evidence>
<dbReference type="PANTHER" id="PTHR43308">
    <property type="entry name" value="OUTER MEMBRANE PROTEIN ALPHA-RELATED"/>
    <property type="match status" value="1"/>
</dbReference>